<reference evidence="2 3" key="1">
    <citation type="submission" date="2016-07" db="EMBL/GenBank/DDBJ databases">
        <title>Pervasive Adenine N6-methylation of Active Genes in Fungi.</title>
        <authorList>
            <consortium name="DOE Joint Genome Institute"/>
            <person name="Mondo S.J."/>
            <person name="Dannebaum R.O."/>
            <person name="Kuo R.C."/>
            <person name="Labutti K."/>
            <person name="Haridas S."/>
            <person name="Kuo A."/>
            <person name="Salamov A."/>
            <person name="Ahrendt S.R."/>
            <person name="Lipzen A."/>
            <person name="Sullivan W."/>
            <person name="Andreopoulos W.B."/>
            <person name="Clum A."/>
            <person name="Lindquist E."/>
            <person name="Daum C."/>
            <person name="Ramamoorthy G.K."/>
            <person name="Gryganskyi A."/>
            <person name="Culley D."/>
            <person name="Magnuson J.K."/>
            <person name="James T.Y."/>
            <person name="O'Malley M.A."/>
            <person name="Stajich J.E."/>
            <person name="Spatafora J.W."/>
            <person name="Visel A."/>
            <person name="Grigoriev I.V."/>
        </authorList>
    </citation>
    <scope>NUCLEOTIDE SEQUENCE [LARGE SCALE GENOMIC DNA]</scope>
    <source>
        <strain evidence="2 3">JEL800</strain>
    </source>
</reference>
<dbReference type="Proteomes" id="UP000193642">
    <property type="component" value="Unassembled WGS sequence"/>
</dbReference>
<organism evidence="2 3">
    <name type="scientific">Rhizoclosmatium globosum</name>
    <dbReference type="NCBI Taxonomy" id="329046"/>
    <lineage>
        <taxon>Eukaryota</taxon>
        <taxon>Fungi</taxon>
        <taxon>Fungi incertae sedis</taxon>
        <taxon>Chytridiomycota</taxon>
        <taxon>Chytridiomycota incertae sedis</taxon>
        <taxon>Chytridiomycetes</taxon>
        <taxon>Chytridiales</taxon>
        <taxon>Chytriomycetaceae</taxon>
        <taxon>Rhizoclosmatium</taxon>
    </lineage>
</organism>
<keyword evidence="1" id="KW-0472">Membrane</keyword>
<comment type="caution">
    <text evidence="2">The sequence shown here is derived from an EMBL/GenBank/DDBJ whole genome shotgun (WGS) entry which is preliminary data.</text>
</comment>
<accession>A0A1Y2AXD6</accession>
<feature type="transmembrane region" description="Helical" evidence="1">
    <location>
        <begin position="48"/>
        <end position="66"/>
    </location>
</feature>
<keyword evidence="3" id="KW-1185">Reference proteome</keyword>
<evidence type="ECO:0000256" key="1">
    <source>
        <dbReference type="SAM" id="Phobius"/>
    </source>
</evidence>
<keyword evidence="1" id="KW-1133">Transmembrane helix</keyword>
<gene>
    <name evidence="2" type="ORF">BCR33DRAFT_725544</name>
</gene>
<protein>
    <submittedName>
        <fullName evidence="2">Uncharacterized protein</fullName>
    </submittedName>
</protein>
<feature type="transmembrane region" description="Helical" evidence="1">
    <location>
        <begin position="94"/>
        <end position="114"/>
    </location>
</feature>
<evidence type="ECO:0000313" key="2">
    <source>
        <dbReference type="EMBL" id="ORY27253.1"/>
    </source>
</evidence>
<proteinExistence type="predicted"/>
<sequence length="129" mass="13963">MPGQTATELVWYLLPDTYGKTVAESSLDALEVAASETVLEFWRHVYEANAVILIGFVAAQLSVFLFRGAGEFGLGTSAALTAKVVELKSCDARLLLVTVIAAVKSALFFGVLLLTPSMMPLNWFPQRLP</sequence>
<dbReference type="AlphaFoldDB" id="A0A1Y2AXD6"/>
<name>A0A1Y2AXD6_9FUNG</name>
<keyword evidence="1" id="KW-0812">Transmembrane</keyword>
<evidence type="ECO:0000313" key="3">
    <source>
        <dbReference type="Proteomes" id="UP000193642"/>
    </source>
</evidence>
<dbReference type="EMBL" id="MCGO01000103">
    <property type="protein sequence ID" value="ORY27253.1"/>
    <property type="molecule type" value="Genomic_DNA"/>
</dbReference>
<dbReference type="OrthoDB" id="2165127at2759"/>